<evidence type="ECO:0000256" key="1">
    <source>
        <dbReference type="ARBA" id="ARBA00004141"/>
    </source>
</evidence>
<evidence type="ECO:0000256" key="2">
    <source>
        <dbReference type="ARBA" id="ARBA00022692"/>
    </source>
</evidence>
<feature type="non-terminal residue" evidence="8">
    <location>
        <position position="1"/>
    </location>
</feature>
<comment type="subcellular location">
    <subcellularLocation>
        <location evidence="1">Membrane</location>
        <topology evidence="1">Multi-pass membrane protein</topology>
    </subcellularLocation>
</comment>
<gene>
    <name evidence="8" type="ORF">LCGC14_2194740</name>
</gene>
<feature type="transmembrane region" description="Helical" evidence="5">
    <location>
        <begin position="62"/>
        <end position="84"/>
    </location>
</feature>
<keyword evidence="4 5" id="KW-0472">Membrane</keyword>
<evidence type="ECO:0000256" key="4">
    <source>
        <dbReference type="ARBA" id="ARBA00023136"/>
    </source>
</evidence>
<name>A0A0F9GE85_9ZZZZ</name>
<organism evidence="8">
    <name type="scientific">marine sediment metagenome</name>
    <dbReference type="NCBI Taxonomy" id="412755"/>
    <lineage>
        <taxon>unclassified sequences</taxon>
        <taxon>metagenomes</taxon>
        <taxon>ecological metagenomes</taxon>
    </lineage>
</organism>
<keyword evidence="2 5" id="KW-0812">Transmembrane</keyword>
<dbReference type="InterPro" id="IPR026870">
    <property type="entry name" value="Zinc_ribbon_dom"/>
</dbReference>
<evidence type="ECO:0000313" key="8">
    <source>
        <dbReference type="EMBL" id="KKL61492.1"/>
    </source>
</evidence>
<dbReference type="Pfam" id="PF13240">
    <property type="entry name" value="Zn_Ribbon_1"/>
    <property type="match status" value="1"/>
</dbReference>
<dbReference type="InterPro" id="IPR010432">
    <property type="entry name" value="RDD"/>
</dbReference>
<evidence type="ECO:0000256" key="3">
    <source>
        <dbReference type="ARBA" id="ARBA00022989"/>
    </source>
</evidence>
<comment type="caution">
    <text evidence="8">The sequence shown here is derived from an EMBL/GenBank/DDBJ whole genome shotgun (WGS) entry which is preliminary data.</text>
</comment>
<proteinExistence type="predicted"/>
<sequence length="193" mass="21355">KILSLKFCPKCGEKLEENAKFCNSCGADLKNQLETPSQTISAKKTQAITPDGAKYAKLGPRLIAIFIDSIIISVIGSSISWVFIPYNILNPWNIAFNWLNNLITYVIGFIYFWGLESYNKGQTIGKIALKLRTVDATTLQVAEPGKNAINTLAKPSAFLILDFLIGIFSNTGDPKKRIRILQNISNTVVISEK</sequence>
<evidence type="ECO:0008006" key="9">
    <source>
        <dbReference type="Google" id="ProtNLM"/>
    </source>
</evidence>
<feature type="domain" description="Zinc-ribbon" evidence="7">
    <location>
        <begin position="7"/>
        <end position="29"/>
    </location>
</feature>
<dbReference type="EMBL" id="LAZR01028802">
    <property type="protein sequence ID" value="KKL61492.1"/>
    <property type="molecule type" value="Genomic_DNA"/>
</dbReference>
<protein>
    <recommendedName>
        <fullName evidence="9">Zinc-ribbon domain-containing protein</fullName>
    </recommendedName>
</protein>
<dbReference type="Pfam" id="PF06271">
    <property type="entry name" value="RDD"/>
    <property type="match status" value="1"/>
</dbReference>
<feature type="domain" description="RDD" evidence="6">
    <location>
        <begin position="55"/>
        <end position="138"/>
    </location>
</feature>
<feature type="transmembrane region" description="Helical" evidence="5">
    <location>
        <begin position="96"/>
        <end position="114"/>
    </location>
</feature>
<dbReference type="AlphaFoldDB" id="A0A0F9GE85"/>
<evidence type="ECO:0000259" key="6">
    <source>
        <dbReference type="Pfam" id="PF06271"/>
    </source>
</evidence>
<keyword evidence="3 5" id="KW-1133">Transmembrane helix</keyword>
<evidence type="ECO:0000259" key="7">
    <source>
        <dbReference type="Pfam" id="PF13240"/>
    </source>
</evidence>
<reference evidence="8" key="1">
    <citation type="journal article" date="2015" name="Nature">
        <title>Complex archaea that bridge the gap between prokaryotes and eukaryotes.</title>
        <authorList>
            <person name="Spang A."/>
            <person name="Saw J.H."/>
            <person name="Jorgensen S.L."/>
            <person name="Zaremba-Niedzwiedzka K."/>
            <person name="Martijn J."/>
            <person name="Lind A.E."/>
            <person name="van Eijk R."/>
            <person name="Schleper C."/>
            <person name="Guy L."/>
            <person name="Ettema T.J."/>
        </authorList>
    </citation>
    <scope>NUCLEOTIDE SEQUENCE</scope>
</reference>
<dbReference type="GO" id="GO:0016020">
    <property type="term" value="C:membrane"/>
    <property type="evidence" value="ECO:0007669"/>
    <property type="project" value="UniProtKB-SubCell"/>
</dbReference>
<accession>A0A0F9GE85</accession>
<evidence type="ECO:0000256" key="5">
    <source>
        <dbReference type="SAM" id="Phobius"/>
    </source>
</evidence>